<evidence type="ECO:0000259" key="8">
    <source>
        <dbReference type="Pfam" id="PF03772"/>
    </source>
</evidence>
<feature type="domain" description="DUF4131" evidence="9">
    <location>
        <begin position="12"/>
        <end position="138"/>
    </location>
</feature>
<comment type="subcellular location">
    <subcellularLocation>
        <location evidence="1">Cell membrane</location>
        <topology evidence="1">Multi-pass membrane protein</topology>
    </subcellularLocation>
</comment>
<name>A0ABX2I441_BLAHA</name>
<evidence type="ECO:0000256" key="1">
    <source>
        <dbReference type="ARBA" id="ARBA00004651"/>
    </source>
</evidence>
<dbReference type="RefSeq" id="WP_173747951.1">
    <property type="nucleotide sequence ID" value="NZ_JAAITA010000002.1"/>
</dbReference>
<keyword evidence="5 6" id="KW-0472">Membrane</keyword>
<evidence type="ECO:0000259" key="9">
    <source>
        <dbReference type="Pfam" id="PF13567"/>
    </source>
</evidence>
<feature type="domain" description="ComEC/Rec2-related protein" evidence="8">
    <location>
        <begin position="178"/>
        <end position="452"/>
    </location>
</feature>
<evidence type="ECO:0000313" key="10">
    <source>
        <dbReference type="EMBL" id="NSJ85213.1"/>
    </source>
</evidence>
<protein>
    <submittedName>
        <fullName evidence="10">DNA internalization-related competence protein ComEC/Rec2</fullName>
    </submittedName>
</protein>
<dbReference type="InterPro" id="IPR025405">
    <property type="entry name" value="DUF4131"/>
</dbReference>
<keyword evidence="11" id="KW-1185">Reference proteome</keyword>
<feature type="transmembrane region" description="Helical" evidence="6">
    <location>
        <begin position="456"/>
        <end position="473"/>
    </location>
</feature>
<dbReference type="Gene3D" id="3.60.15.10">
    <property type="entry name" value="Ribonuclease Z/Hydroxyacylglutathione hydrolase-like"/>
    <property type="match status" value="1"/>
</dbReference>
<dbReference type="NCBIfam" id="TIGR00361">
    <property type="entry name" value="ComEC_Rec2"/>
    <property type="match status" value="1"/>
</dbReference>
<dbReference type="InterPro" id="IPR052159">
    <property type="entry name" value="Competence_DNA_uptake"/>
</dbReference>
<dbReference type="CDD" id="cd07731">
    <property type="entry name" value="ComA-like_MBL-fold"/>
    <property type="match status" value="1"/>
</dbReference>
<evidence type="ECO:0000256" key="5">
    <source>
        <dbReference type="ARBA" id="ARBA00023136"/>
    </source>
</evidence>
<evidence type="ECO:0000313" key="11">
    <source>
        <dbReference type="Proteomes" id="UP000822142"/>
    </source>
</evidence>
<dbReference type="EMBL" id="JAAITA010000002">
    <property type="protein sequence ID" value="NSJ85213.1"/>
    <property type="molecule type" value="Genomic_DNA"/>
</dbReference>
<feature type="transmembrane region" description="Helical" evidence="6">
    <location>
        <begin position="432"/>
        <end position="449"/>
    </location>
</feature>
<feature type="transmembrane region" description="Helical" evidence="6">
    <location>
        <begin position="395"/>
        <end position="412"/>
    </location>
</feature>
<keyword evidence="2" id="KW-1003">Cell membrane</keyword>
<dbReference type="InterPro" id="IPR035681">
    <property type="entry name" value="ComA-like_MBL"/>
</dbReference>
<reference evidence="10 11" key="1">
    <citation type="journal article" date="2020" name="Cell Host Microbe">
        <title>Functional and Genomic Variation between Human-Derived Isolates of Lachnospiraceae Reveals Inter- and Intra-Species Diversity.</title>
        <authorList>
            <person name="Sorbara M.T."/>
            <person name="Littmann E.R."/>
            <person name="Fontana E."/>
            <person name="Moody T.U."/>
            <person name="Kohout C.E."/>
            <person name="Gjonbalaj M."/>
            <person name="Eaton V."/>
            <person name="Seok R."/>
            <person name="Leiner I.M."/>
            <person name="Pamer E.G."/>
        </authorList>
    </citation>
    <scope>NUCLEOTIDE SEQUENCE [LARGE SCALE GENOMIC DNA]</scope>
    <source>
        <strain evidence="10 11">MSK.15.26</strain>
    </source>
</reference>
<dbReference type="Proteomes" id="UP000822142">
    <property type="component" value="Unassembled WGS sequence"/>
</dbReference>
<feature type="transmembrane region" description="Helical" evidence="6">
    <location>
        <begin position="202"/>
        <end position="221"/>
    </location>
</feature>
<feature type="transmembrane region" description="Helical" evidence="6">
    <location>
        <begin position="336"/>
        <end position="358"/>
    </location>
</feature>
<keyword evidence="4 6" id="KW-1133">Transmembrane helix</keyword>
<evidence type="ECO:0000256" key="6">
    <source>
        <dbReference type="SAM" id="Phobius"/>
    </source>
</evidence>
<feature type="transmembrane region" description="Helical" evidence="6">
    <location>
        <begin position="251"/>
        <end position="268"/>
    </location>
</feature>
<dbReference type="SUPFAM" id="SSF56281">
    <property type="entry name" value="Metallo-hydrolase/oxidoreductase"/>
    <property type="match status" value="1"/>
</dbReference>
<accession>A0ABX2I441</accession>
<sequence>MSKRPLCAAAVFWAVLLYLLGGAGIKYFTYAPPELPSGAFAGKAAVTGEVYRADVHTRSTSLYLRKANLILNSKKYPIDGIKATVTTEHMKETAKPGSEVLLQGELQEIPLPSNPGQFHERAYYYPRKIKWYQKVSYIQVIQPEKNRFLCLQEKIKQKLQNGIYHVMTKEQAGIMEAMLLGEKAQIDTEQQFLFQLMGCSHILSVSGTHLSVIGGVFFWLLRKLRIPYKAAGGITVAAMFFYGSLTGNGAAVLRAVVMFAVSMGAFWVRRTYDFLSAMALASMLLLAESPLYLYDSSFLLSFGAILGLGAVYPVLFPGKKAGRRRESRAEKLYHGILAGIQSGISVWLVLLPVTMYFFYEIPLWGIFMNLLILPTAGILLASGILGCVLGVWFPVLGKIAAFPAAGILELYLQTGKITAGLPGALWITGQPKLWKCALYYVLLVLVLWLRKRGLHFSLLLAGAMTVLLVRLPQNAVEVTFLDVGQGDCACIQTGIRSGYLVDGGSSSVSGVGKYRILPFLKASGISRIKGVFVSHMDADHINGIQELLETIAKGETMVRVERLFLSACRETEEQRLELEKLGKAAGCEIIYAEKGTKLQEDKMEMDCLSPSGENWEEWESNEASQVWKFQKEKFVLLFTGDTQERGEESLFKETGNCQVLKVAHHGSKNSTPEVFLQEVQPEIAIISCGAGNRYGHPHKELVERLKRYTGKIYNTAECGAVRLQVKKEKIKISCYRTGDS</sequence>
<dbReference type="InterPro" id="IPR036866">
    <property type="entry name" value="RibonucZ/Hydroxyglut_hydro"/>
</dbReference>
<dbReference type="InterPro" id="IPR001279">
    <property type="entry name" value="Metallo-B-lactamas"/>
</dbReference>
<comment type="caution">
    <text evidence="10">The sequence shown here is derived from an EMBL/GenBank/DDBJ whole genome shotgun (WGS) entry which is preliminary data.</text>
</comment>
<dbReference type="PANTHER" id="PTHR30619">
    <property type="entry name" value="DNA INTERNALIZATION/COMPETENCE PROTEIN COMEC/REC2"/>
    <property type="match status" value="1"/>
</dbReference>
<keyword evidence="3 6" id="KW-0812">Transmembrane</keyword>
<evidence type="ECO:0000256" key="4">
    <source>
        <dbReference type="ARBA" id="ARBA00022989"/>
    </source>
</evidence>
<evidence type="ECO:0000259" key="7">
    <source>
        <dbReference type="Pfam" id="PF00753"/>
    </source>
</evidence>
<dbReference type="Pfam" id="PF03772">
    <property type="entry name" value="Competence"/>
    <property type="match status" value="1"/>
</dbReference>
<dbReference type="Pfam" id="PF00753">
    <property type="entry name" value="Lactamase_B"/>
    <property type="match status" value="1"/>
</dbReference>
<feature type="transmembrane region" description="Helical" evidence="6">
    <location>
        <begin position="298"/>
        <end position="315"/>
    </location>
</feature>
<organism evidence="10 11">
    <name type="scientific">Blautia hansenii</name>
    <name type="common">Ruminococcus hansenii</name>
    <dbReference type="NCBI Taxonomy" id="1322"/>
    <lineage>
        <taxon>Bacteria</taxon>
        <taxon>Bacillati</taxon>
        <taxon>Bacillota</taxon>
        <taxon>Clostridia</taxon>
        <taxon>Lachnospirales</taxon>
        <taxon>Lachnospiraceae</taxon>
        <taxon>Blautia</taxon>
    </lineage>
</organism>
<dbReference type="NCBIfam" id="TIGR00360">
    <property type="entry name" value="ComEC_N-term"/>
    <property type="match status" value="1"/>
</dbReference>
<evidence type="ECO:0000256" key="2">
    <source>
        <dbReference type="ARBA" id="ARBA00022475"/>
    </source>
</evidence>
<feature type="transmembrane region" description="Helical" evidence="6">
    <location>
        <begin position="228"/>
        <end position="245"/>
    </location>
</feature>
<feature type="domain" description="Metallo-beta-lactamase" evidence="7">
    <location>
        <begin position="482"/>
        <end position="569"/>
    </location>
</feature>
<dbReference type="InterPro" id="IPR004797">
    <property type="entry name" value="Competence_ComEC/Rec2"/>
</dbReference>
<gene>
    <name evidence="10" type="ORF">G5A70_03195</name>
</gene>
<feature type="transmembrane region" description="Helical" evidence="6">
    <location>
        <begin position="275"/>
        <end position="292"/>
    </location>
</feature>
<proteinExistence type="predicted"/>
<dbReference type="PANTHER" id="PTHR30619:SF1">
    <property type="entry name" value="RECOMBINATION PROTEIN 2"/>
    <property type="match status" value="1"/>
</dbReference>
<feature type="transmembrane region" description="Helical" evidence="6">
    <location>
        <begin position="364"/>
        <end position="388"/>
    </location>
</feature>
<dbReference type="Pfam" id="PF13567">
    <property type="entry name" value="DUF4131"/>
    <property type="match status" value="1"/>
</dbReference>
<evidence type="ECO:0000256" key="3">
    <source>
        <dbReference type="ARBA" id="ARBA00022692"/>
    </source>
</evidence>
<dbReference type="InterPro" id="IPR004477">
    <property type="entry name" value="ComEC_N"/>
</dbReference>